<dbReference type="InterPro" id="IPR001895">
    <property type="entry name" value="RASGEF_cat_dom"/>
</dbReference>
<dbReference type="InterPro" id="IPR000651">
    <property type="entry name" value="Ras-like_Gua-exchang_fac_N"/>
</dbReference>
<name>A0A6B2KWR7_9EUKA</name>
<proteinExistence type="predicted"/>
<dbReference type="Pfam" id="PF00617">
    <property type="entry name" value="RasGEF"/>
    <property type="match status" value="2"/>
</dbReference>
<dbReference type="InterPro" id="IPR008937">
    <property type="entry name" value="Ras-like_GEF"/>
</dbReference>
<dbReference type="CDD" id="cd00155">
    <property type="entry name" value="RasGEF"/>
    <property type="match status" value="1"/>
</dbReference>
<dbReference type="PROSITE" id="PS50009">
    <property type="entry name" value="RASGEF_CAT"/>
    <property type="match status" value="2"/>
</dbReference>
<evidence type="ECO:0000259" key="5">
    <source>
        <dbReference type="PROSITE" id="PS50212"/>
    </source>
</evidence>
<dbReference type="PANTHER" id="PTHR23113:SF363">
    <property type="entry name" value="PROTEIN SON OF SEVENLESS"/>
    <property type="match status" value="1"/>
</dbReference>
<organism evidence="6">
    <name type="scientific">Arcella intermedia</name>
    <dbReference type="NCBI Taxonomy" id="1963864"/>
    <lineage>
        <taxon>Eukaryota</taxon>
        <taxon>Amoebozoa</taxon>
        <taxon>Tubulinea</taxon>
        <taxon>Elardia</taxon>
        <taxon>Arcellinida</taxon>
        <taxon>Sphaerothecina</taxon>
        <taxon>Arcellidae</taxon>
        <taxon>Arcella</taxon>
    </lineage>
</organism>
<dbReference type="PROSITE" id="PS50212">
    <property type="entry name" value="RASGEF_NTER"/>
    <property type="match status" value="2"/>
</dbReference>
<keyword evidence="1 2" id="KW-0344">Guanine-nucleotide releasing factor</keyword>
<feature type="domain" description="N-terminal Ras-GEF" evidence="5">
    <location>
        <begin position="412"/>
        <end position="547"/>
    </location>
</feature>
<dbReference type="SMART" id="SM00147">
    <property type="entry name" value="RasGEF"/>
    <property type="match status" value="1"/>
</dbReference>
<feature type="domain" description="Ras-GEF" evidence="4">
    <location>
        <begin position="605"/>
        <end position="818"/>
    </location>
</feature>
<dbReference type="InterPro" id="IPR036964">
    <property type="entry name" value="RASGEF_cat_dom_sf"/>
</dbReference>
<dbReference type="CDD" id="cd06224">
    <property type="entry name" value="REM"/>
    <property type="match status" value="2"/>
</dbReference>
<dbReference type="AlphaFoldDB" id="A0A6B2KWR7"/>
<dbReference type="Gene3D" id="1.20.870.10">
    <property type="entry name" value="Son of sevenless (SoS) protein Chain: S domain 1"/>
    <property type="match status" value="2"/>
</dbReference>
<sequence length="1022" mass="118874">MNDFLLTYRSFTTPEKFFELLLTRYKQCERQSAEKVSVIRIRVFSVFKTWVEKFWYDFESANLAKEAQDFFKDVIENGNEAQKKVAERALHSLERQLAGDARKIKSNQDFLPPVHVPKPGQTEIIDFNSEEIARQLTLIDWEMWKQIQPYEFLNSAWTAKGEERERAKNILRFIERSTYISNWVASTICRTGQLKYRTKICAKWIDVSYKLKNMGNFNGCMAIMAAFNLTPVFRLKQTFEIIQTQSKVRQQLSELKELLDHAMSYSNLRKAIKSVDPPVIPFLGMYLTDLTFIHEGNPNEITEHKLINFHKRRLISEKIRDIQTYQQKSYNFTEVLEIKKKLSNESVLLEKDLYELSYYVEPKEGAERGEKPLILKNSEIRSKKNSNVSLESSKQWSLFEAKDPKFFNFNKEKQEIVSGTLEKVIGRLTHWSSPDTRSMEPFIAVCRTFCSVEKILDLIILRYTCLPEPKDKSEETMEFYIETIKNPLCLRIVTILKYWLSTHWYDFQENEALIEKVKNFAESLSSQSTGTQQGSGQSLLKIIQKQTSLWKELASETEKNEEEKIVEARQPPTRPPPLPPGAKAIIPKTKLESIVNQKLSIVNFEAEDIAKQLTRMLSKLYLKMKPEELLPRMKNRDNLVEIIRNYVYTERWIEKELDMAVQKNQVSIIVPHIVNIAKVCASLNNWHSVEPIINSLIVAKSKHELTYPEEEMTFINTTESFIFGDKLKQHHFNLQPPSIPLLKEFRRAIVADYFGDTTYYFQDNIINMTNIRKIGDTLVNFVKTQTRPFDFEEKSDVQRYLKHRLSDFSAPIVDLDNVKSDVAAFSVGEVKEAFAELATDPEFHKIVDDIARYTIEREYQALQQEFIEMVNGQPVVNIERNKLIKIALETKLAAKIGIQHKSSNKLRLDSLPVQTILQMDFPGFSLEQWRYFDAQGTVSGKGPEDITIDYFKIEGYLAIVQVGDEISLEDISRLLKLAKLFQKEHEDLSSPNHLCCLLITRVLTPDVAELVEKYKIKVKTIE</sequence>
<evidence type="ECO:0000256" key="2">
    <source>
        <dbReference type="PROSITE-ProRule" id="PRU00168"/>
    </source>
</evidence>
<feature type="domain" description="Ras-GEF" evidence="4">
    <location>
        <begin position="128"/>
        <end position="363"/>
    </location>
</feature>
<dbReference type="Gene3D" id="1.10.840.10">
    <property type="entry name" value="Ras guanine-nucleotide exchange factors catalytic domain"/>
    <property type="match status" value="2"/>
</dbReference>
<feature type="domain" description="N-terminal Ras-GEF" evidence="5">
    <location>
        <begin position="1"/>
        <end position="98"/>
    </location>
</feature>
<dbReference type="EMBL" id="GIBP01000251">
    <property type="protein sequence ID" value="NDV29220.1"/>
    <property type="molecule type" value="Transcribed_RNA"/>
</dbReference>
<accession>A0A6B2KWR7</accession>
<evidence type="ECO:0000256" key="3">
    <source>
        <dbReference type="SAM" id="MobiDB-lite"/>
    </source>
</evidence>
<dbReference type="GO" id="GO:0005085">
    <property type="term" value="F:guanyl-nucleotide exchange factor activity"/>
    <property type="evidence" value="ECO:0007669"/>
    <property type="project" value="UniProtKB-KW"/>
</dbReference>
<evidence type="ECO:0000259" key="4">
    <source>
        <dbReference type="PROSITE" id="PS50009"/>
    </source>
</evidence>
<reference evidence="6" key="1">
    <citation type="journal article" date="2020" name="J. Eukaryot. Microbiol.">
        <title>De novo Sequencing, Assembly and Annotation of the Transcriptome for the Free-Living Testate Amoeba Arcella intermedia.</title>
        <authorList>
            <person name="Ribeiro G.M."/>
            <person name="Porfirio-Sousa A.L."/>
            <person name="Maurer-Alcala X.X."/>
            <person name="Katz L.A."/>
            <person name="Lahr D.J.G."/>
        </authorList>
    </citation>
    <scope>NUCLEOTIDE SEQUENCE</scope>
</reference>
<evidence type="ECO:0008006" key="7">
    <source>
        <dbReference type="Google" id="ProtNLM"/>
    </source>
</evidence>
<dbReference type="SUPFAM" id="SSF48366">
    <property type="entry name" value="Ras GEF"/>
    <property type="match status" value="2"/>
</dbReference>
<dbReference type="SMART" id="SM00229">
    <property type="entry name" value="RasGEFN"/>
    <property type="match status" value="2"/>
</dbReference>
<dbReference type="PANTHER" id="PTHR23113">
    <property type="entry name" value="GUANINE NUCLEOTIDE EXCHANGE FACTOR"/>
    <property type="match status" value="1"/>
</dbReference>
<dbReference type="GO" id="GO:0007264">
    <property type="term" value="P:small GTPase-mediated signal transduction"/>
    <property type="evidence" value="ECO:0007669"/>
    <property type="project" value="InterPro"/>
</dbReference>
<evidence type="ECO:0000313" key="6">
    <source>
        <dbReference type="EMBL" id="NDV29220.1"/>
    </source>
</evidence>
<dbReference type="InterPro" id="IPR023578">
    <property type="entry name" value="Ras_GEF_dom_sf"/>
</dbReference>
<evidence type="ECO:0000256" key="1">
    <source>
        <dbReference type="ARBA" id="ARBA00022658"/>
    </source>
</evidence>
<feature type="region of interest" description="Disordered" evidence="3">
    <location>
        <begin position="560"/>
        <end position="581"/>
    </location>
</feature>
<dbReference type="Pfam" id="PF00618">
    <property type="entry name" value="RasGEF_N"/>
    <property type="match status" value="2"/>
</dbReference>
<protein>
    <recommendedName>
        <fullName evidence="7">Ras-GEF domain-containing protein</fullName>
    </recommendedName>
</protein>
<dbReference type="InterPro" id="IPR019804">
    <property type="entry name" value="Ras_G-nucl-exch_fac_CS"/>
</dbReference>
<dbReference type="PROSITE" id="PS00720">
    <property type="entry name" value="RASGEF"/>
    <property type="match status" value="1"/>
</dbReference>